<dbReference type="InterPro" id="IPR033640">
    <property type="entry name" value="FAR_C"/>
</dbReference>
<evidence type="ECO:0000256" key="3">
    <source>
        <dbReference type="ARBA" id="ARBA00023098"/>
    </source>
</evidence>
<dbReference type="InterPro" id="IPR026055">
    <property type="entry name" value="FAR"/>
</dbReference>
<feature type="transmembrane region" description="Helical" evidence="4">
    <location>
        <begin position="286"/>
        <end position="310"/>
    </location>
</feature>
<dbReference type="Proteomes" id="UP001152798">
    <property type="component" value="Chromosome 4"/>
</dbReference>
<proteinExistence type="inferred from homology"/>
<protein>
    <recommendedName>
        <fullName evidence="4">Fatty acyl-CoA reductase</fullName>
        <ecNumber evidence="4">1.2.1.84</ecNumber>
    </recommendedName>
</protein>
<dbReference type="OrthoDB" id="429813at2759"/>
<dbReference type="Gene3D" id="3.40.50.720">
    <property type="entry name" value="NAD(P)-binding Rossmann-like Domain"/>
    <property type="match status" value="1"/>
</dbReference>
<keyword evidence="4" id="KW-1133">Transmembrane helix</keyword>
<evidence type="ECO:0000259" key="6">
    <source>
        <dbReference type="Pfam" id="PF07993"/>
    </source>
</evidence>
<dbReference type="EMBL" id="OV725080">
    <property type="protein sequence ID" value="CAH1397943.1"/>
    <property type="molecule type" value="Genomic_DNA"/>
</dbReference>
<evidence type="ECO:0000256" key="2">
    <source>
        <dbReference type="ARBA" id="ARBA00022516"/>
    </source>
</evidence>
<feature type="domain" description="Thioester reductase (TE)" evidence="6">
    <location>
        <begin position="44"/>
        <end position="96"/>
    </location>
</feature>
<dbReference type="SUPFAM" id="SSF51735">
    <property type="entry name" value="NAD(P)-binding Rossmann-fold domains"/>
    <property type="match status" value="1"/>
</dbReference>
<keyword evidence="2 4" id="KW-0444">Lipid biosynthesis</keyword>
<dbReference type="Pfam" id="PF07993">
    <property type="entry name" value="NAD_binding_4"/>
    <property type="match status" value="1"/>
</dbReference>
<gene>
    <name evidence="7" type="ORF">NEZAVI_LOCUS7686</name>
</gene>
<comment type="function">
    <text evidence="4">Catalyzes the reduction of fatty acyl-CoA to fatty alcohols.</text>
</comment>
<feature type="non-terminal residue" evidence="7">
    <location>
        <position position="423"/>
    </location>
</feature>
<comment type="similarity">
    <text evidence="1 4">Belongs to the fatty acyl-CoA reductase family.</text>
</comment>
<keyword evidence="8" id="KW-1185">Reference proteome</keyword>
<dbReference type="PANTHER" id="PTHR11011:SF60">
    <property type="entry name" value="FATTY ACYL-COA REDUCTASE-RELATED"/>
    <property type="match status" value="1"/>
</dbReference>
<evidence type="ECO:0000313" key="8">
    <source>
        <dbReference type="Proteomes" id="UP001152798"/>
    </source>
</evidence>
<keyword evidence="4" id="KW-0521">NADP</keyword>
<dbReference type="PANTHER" id="PTHR11011">
    <property type="entry name" value="MALE STERILITY PROTEIN 2-RELATED"/>
    <property type="match status" value="1"/>
</dbReference>
<keyword evidence="4" id="KW-0812">Transmembrane</keyword>
<evidence type="ECO:0000256" key="1">
    <source>
        <dbReference type="ARBA" id="ARBA00005928"/>
    </source>
</evidence>
<dbReference type="AlphaFoldDB" id="A0A9P0MH17"/>
<dbReference type="GO" id="GO:0102965">
    <property type="term" value="F:alcohol-forming long-chain fatty acyl-CoA reductase activity"/>
    <property type="evidence" value="ECO:0007669"/>
    <property type="project" value="UniProtKB-EC"/>
</dbReference>
<dbReference type="GO" id="GO:0080019">
    <property type="term" value="F:alcohol-forming very long-chain fatty acyl-CoA reductase activity"/>
    <property type="evidence" value="ECO:0007669"/>
    <property type="project" value="InterPro"/>
</dbReference>
<reference evidence="7" key="1">
    <citation type="submission" date="2022-01" db="EMBL/GenBank/DDBJ databases">
        <authorList>
            <person name="King R."/>
        </authorList>
    </citation>
    <scope>NUCLEOTIDE SEQUENCE</scope>
</reference>
<keyword evidence="4" id="KW-0560">Oxidoreductase</keyword>
<keyword evidence="3 4" id="KW-0443">Lipid metabolism</keyword>
<evidence type="ECO:0000256" key="4">
    <source>
        <dbReference type="RuleBase" id="RU363097"/>
    </source>
</evidence>
<dbReference type="InterPro" id="IPR036291">
    <property type="entry name" value="NAD(P)-bd_dom_sf"/>
</dbReference>
<name>A0A9P0MH17_NEZVI</name>
<comment type="catalytic activity">
    <reaction evidence="4">
        <text>a long-chain fatty acyl-CoA + 2 NADPH + 2 H(+) = a long-chain primary fatty alcohol + 2 NADP(+) + CoA</text>
        <dbReference type="Rhea" id="RHEA:52716"/>
        <dbReference type="ChEBI" id="CHEBI:15378"/>
        <dbReference type="ChEBI" id="CHEBI:57287"/>
        <dbReference type="ChEBI" id="CHEBI:57783"/>
        <dbReference type="ChEBI" id="CHEBI:58349"/>
        <dbReference type="ChEBI" id="CHEBI:77396"/>
        <dbReference type="ChEBI" id="CHEBI:83139"/>
        <dbReference type="EC" id="1.2.1.84"/>
    </reaction>
</comment>
<feature type="domain" description="Fatty acyl-CoA reductase C-terminal" evidence="5">
    <location>
        <begin position="295"/>
        <end position="385"/>
    </location>
</feature>
<keyword evidence="4" id="KW-0472">Membrane</keyword>
<dbReference type="Pfam" id="PF03015">
    <property type="entry name" value="Sterile"/>
    <property type="match status" value="1"/>
</dbReference>
<evidence type="ECO:0000313" key="7">
    <source>
        <dbReference type="EMBL" id="CAH1397943.1"/>
    </source>
</evidence>
<dbReference type="EC" id="1.2.1.84" evidence="4"/>
<evidence type="ECO:0000259" key="5">
    <source>
        <dbReference type="Pfam" id="PF03015"/>
    </source>
</evidence>
<dbReference type="CDD" id="cd09071">
    <property type="entry name" value="FAR_C"/>
    <property type="match status" value="1"/>
</dbReference>
<sequence length="423" mass="49006">MESHKDASEICEFYKDKHVLLTGGTGMLGKLLFHRLKKEDPIFMERLKIVPGDVSEPGHGLSSADVEHLIEKVQVVFHTAATVKFDEPLSTATKINSVVHVSTAYSHSPRKEIREEFYQTPISPQGLIALDDNLSPQLLNVITPQIMGEWINTYVFTKAVAEEAVRENVLTTRSEPIPNWIAHIHGPIIILVGYYVGAACVLKFNNNDKGELVPADMTVNCLLAVGYETAKSRKLQEIPIYNFTSHPQNPLLWADMFRFNEERIMEIPYSQTYWHYSSKFIFKNNFLYYLLAFFLQILPAVIIDLGLIFLHKKPRFLKKYNKIHYSMHLLEYFTTQTWIFSLENTMGLWRSLNDEDKKLFDFNMESLDFKSFLKGTIDGIRIYLKDEEKDLTCTKRRYFIPVFTYGSETWDNSSAEEKEILEQ</sequence>
<dbReference type="GO" id="GO:0005777">
    <property type="term" value="C:peroxisome"/>
    <property type="evidence" value="ECO:0007669"/>
    <property type="project" value="TreeGrafter"/>
</dbReference>
<dbReference type="GO" id="GO:0035336">
    <property type="term" value="P:long-chain fatty-acyl-CoA metabolic process"/>
    <property type="evidence" value="ECO:0007669"/>
    <property type="project" value="TreeGrafter"/>
</dbReference>
<dbReference type="InterPro" id="IPR013120">
    <property type="entry name" value="FAR_NAD-bd"/>
</dbReference>
<accession>A0A9P0MH17</accession>
<organism evidence="7 8">
    <name type="scientific">Nezara viridula</name>
    <name type="common">Southern green stink bug</name>
    <name type="synonym">Cimex viridulus</name>
    <dbReference type="NCBI Taxonomy" id="85310"/>
    <lineage>
        <taxon>Eukaryota</taxon>
        <taxon>Metazoa</taxon>
        <taxon>Ecdysozoa</taxon>
        <taxon>Arthropoda</taxon>
        <taxon>Hexapoda</taxon>
        <taxon>Insecta</taxon>
        <taxon>Pterygota</taxon>
        <taxon>Neoptera</taxon>
        <taxon>Paraneoptera</taxon>
        <taxon>Hemiptera</taxon>
        <taxon>Heteroptera</taxon>
        <taxon>Panheteroptera</taxon>
        <taxon>Pentatomomorpha</taxon>
        <taxon>Pentatomoidea</taxon>
        <taxon>Pentatomidae</taxon>
        <taxon>Pentatominae</taxon>
        <taxon>Nezara</taxon>
    </lineage>
</organism>